<dbReference type="Proteomes" id="UP000249169">
    <property type="component" value="Unassembled WGS sequence"/>
</dbReference>
<dbReference type="InterPro" id="IPR014825">
    <property type="entry name" value="DNA_alkylation"/>
</dbReference>
<name>A0A328CAF0_9DELT</name>
<dbReference type="Pfam" id="PF08713">
    <property type="entry name" value="DNA_alkylation"/>
    <property type="match status" value="1"/>
</dbReference>
<dbReference type="PANTHER" id="PTHR34070">
    <property type="entry name" value="ARMADILLO-TYPE FOLD"/>
    <property type="match status" value="1"/>
</dbReference>
<dbReference type="EMBL" id="QHKO01000001">
    <property type="protein sequence ID" value="RAL25102.1"/>
    <property type="molecule type" value="Genomic_DNA"/>
</dbReference>
<sequence>MRSLMMSPPLESVFARELAREVDRRLRAVANPDDAAPMAAYLKGIQPFVGVKAPARRAATRDLSRRFQPADARELRQALWALWELPYREARYTGIEWIEGLPREARGPELIDLYEAMIREGAWWDVVDAVCARLVSPLYLRERPALYATVERWATDEDLWVRRAALLAQLKHRDEADAEQLFRFCAEMAPEKAFFIRKAIGWGLREYACYRPRQVRDFLIAHRERLSGLSVREASKHLEKLGAPLPKGGEGSS</sequence>
<dbReference type="CDD" id="cd07064">
    <property type="entry name" value="AlkD_like_1"/>
    <property type="match status" value="1"/>
</dbReference>
<comment type="caution">
    <text evidence="1">The sequence shown here is derived from an EMBL/GenBank/DDBJ whole genome shotgun (WGS) entry which is preliminary data.</text>
</comment>
<evidence type="ECO:0000313" key="1">
    <source>
        <dbReference type="EMBL" id="RAL25102.1"/>
    </source>
</evidence>
<proteinExistence type="predicted"/>
<protein>
    <submittedName>
        <fullName evidence="1">DNA alkylation repair protein</fullName>
    </submittedName>
</protein>
<dbReference type="PANTHER" id="PTHR34070:SF1">
    <property type="entry name" value="DNA ALKYLATION REPAIR PROTEIN"/>
    <property type="match status" value="1"/>
</dbReference>
<dbReference type="AlphaFoldDB" id="A0A328CAF0"/>
<evidence type="ECO:0000313" key="2">
    <source>
        <dbReference type="Proteomes" id="UP000249169"/>
    </source>
</evidence>
<dbReference type="InterPro" id="IPR016024">
    <property type="entry name" value="ARM-type_fold"/>
</dbReference>
<keyword evidence="2" id="KW-1185">Reference proteome</keyword>
<reference evidence="1 2" key="1">
    <citation type="submission" date="2018-05" db="EMBL/GenBank/DDBJ databases">
        <title>Lujinxingia marina gen. nov. sp. nov., a new facultative anaerobic member of the class Deltaproteobacteria, and proposal of Lujinxingaceae fam. nov.</title>
        <authorList>
            <person name="Li C.-M."/>
        </authorList>
    </citation>
    <scope>NUCLEOTIDE SEQUENCE [LARGE SCALE GENOMIC DNA]</scope>
    <source>
        <strain evidence="1 2">B210</strain>
    </source>
</reference>
<organism evidence="1 2">
    <name type="scientific">Lujinxingia litoralis</name>
    <dbReference type="NCBI Taxonomy" id="2211119"/>
    <lineage>
        <taxon>Bacteria</taxon>
        <taxon>Deltaproteobacteria</taxon>
        <taxon>Bradymonadales</taxon>
        <taxon>Lujinxingiaceae</taxon>
        <taxon>Lujinxingia</taxon>
    </lineage>
</organism>
<accession>A0A328CAF0</accession>
<gene>
    <name evidence="1" type="ORF">DL240_02495</name>
</gene>
<dbReference type="Gene3D" id="1.25.10.90">
    <property type="match status" value="1"/>
</dbReference>
<dbReference type="SUPFAM" id="SSF48371">
    <property type="entry name" value="ARM repeat"/>
    <property type="match status" value="1"/>
</dbReference>